<dbReference type="Proteomes" id="UP001165074">
    <property type="component" value="Unassembled WGS sequence"/>
</dbReference>
<protein>
    <recommendedName>
        <fullName evidence="8">Protein kinase domain-containing protein</fullName>
    </recommendedName>
</protein>
<name>A0A9W6S730_9ACTN</name>
<dbReference type="PROSITE" id="PS00107">
    <property type="entry name" value="PROTEIN_KINASE_ATP"/>
    <property type="match status" value="1"/>
</dbReference>
<comment type="caution">
    <text evidence="9">The sequence shown here is derived from an EMBL/GenBank/DDBJ whole genome shotgun (WGS) entry which is preliminary data.</text>
</comment>
<feature type="transmembrane region" description="Helical" evidence="7">
    <location>
        <begin position="332"/>
        <end position="354"/>
    </location>
</feature>
<evidence type="ECO:0000256" key="1">
    <source>
        <dbReference type="ARBA" id="ARBA00022679"/>
    </source>
</evidence>
<feature type="binding site" evidence="5">
    <location>
        <position position="54"/>
    </location>
    <ligand>
        <name>ATP</name>
        <dbReference type="ChEBI" id="CHEBI:30616"/>
    </ligand>
</feature>
<evidence type="ECO:0000256" key="7">
    <source>
        <dbReference type="SAM" id="Phobius"/>
    </source>
</evidence>
<feature type="domain" description="Protein kinase" evidence="8">
    <location>
        <begin position="26"/>
        <end position="285"/>
    </location>
</feature>
<evidence type="ECO:0000256" key="6">
    <source>
        <dbReference type="SAM" id="MobiDB-lite"/>
    </source>
</evidence>
<dbReference type="InterPro" id="IPR017441">
    <property type="entry name" value="Protein_kinase_ATP_BS"/>
</dbReference>
<dbReference type="PANTHER" id="PTHR43289:SF34">
    <property type="entry name" value="SERINE_THREONINE-PROTEIN KINASE YBDM-RELATED"/>
    <property type="match status" value="1"/>
</dbReference>
<keyword evidence="7" id="KW-0472">Membrane</keyword>
<dbReference type="PANTHER" id="PTHR43289">
    <property type="entry name" value="MITOGEN-ACTIVATED PROTEIN KINASE KINASE KINASE 20-RELATED"/>
    <property type="match status" value="1"/>
</dbReference>
<keyword evidence="3" id="KW-0418">Kinase</keyword>
<dbReference type="GO" id="GO:0005524">
    <property type="term" value="F:ATP binding"/>
    <property type="evidence" value="ECO:0007669"/>
    <property type="project" value="UniProtKB-UniRule"/>
</dbReference>
<feature type="compositionally biased region" description="Low complexity" evidence="6">
    <location>
        <begin position="360"/>
        <end position="396"/>
    </location>
</feature>
<accession>A0A9W6S730</accession>
<keyword evidence="7" id="KW-1133">Transmembrane helix</keyword>
<keyword evidence="4 5" id="KW-0067">ATP-binding</keyword>
<evidence type="ECO:0000256" key="3">
    <source>
        <dbReference type="ARBA" id="ARBA00022777"/>
    </source>
</evidence>
<dbReference type="InterPro" id="IPR008271">
    <property type="entry name" value="Ser/Thr_kinase_AS"/>
</dbReference>
<dbReference type="PROSITE" id="PS00108">
    <property type="entry name" value="PROTEIN_KINASE_ST"/>
    <property type="match status" value="1"/>
</dbReference>
<dbReference type="Pfam" id="PF00069">
    <property type="entry name" value="Pkinase"/>
    <property type="match status" value="1"/>
</dbReference>
<keyword evidence="1" id="KW-0808">Transferase</keyword>
<keyword evidence="10" id="KW-1185">Reference proteome</keyword>
<gene>
    <name evidence="9" type="ORF">Airi02_048260</name>
</gene>
<sequence length="544" mass="56181">MHGRITTERPTMEALRAGDPAEIGGYRVLARLGAGGMGQVYLGLSPGGRHVALKVIRADFDSAEALARFRREVATVGELRSPFTAALVGAGLDAPPYWLATEYVQGPTLTQAVTRHGPLPVGTCLRLMAALGEALADVHARGVQHRDLKPHNVILAPDGPRLIDFGIARGDDQTAITHTGAAAGTPGYLAPEVIRWQRMSPAADVFALAGTLAYAATGRPPFGAGDSHGVIYRSVHEPIDVAGVDPALAGLIARCADKDPAARPAAGQVPALCGVPGAIIEDPAYRRLLDLTEVPPPDLPTAVAHGLVPSGHDRATGVLTGPAPAARPRRTLLAVIGGGAAAAVAAGVLLFQFLPGAGGATDSPSSSGTSSGTARAGRSPGATGGPTRPTGAGTPTDVFSKETDADFAALAWSPRDGRCAPAVRTESTSQALGAQWTAPREPAAPRGSVDVGFRAADGAPSGYYVAAEMRPPVALRGNRITGIVTTRPVALRADGWATLHYPRDFSQPKDWAYDLGTGTWTVVWYHVHPNGDAYYIGCDGFLVS</sequence>
<dbReference type="PROSITE" id="PS50011">
    <property type="entry name" value="PROTEIN_KINASE_DOM"/>
    <property type="match status" value="1"/>
</dbReference>
<keyword evidence="7" id="KW-0812">Transmembrane</keyword>
<evidence type="ECO:0000256" key="4">
    <source>
        <dbReference type="ARBA" id="ARBA00022840"/>
    </source>
</evidence>
<evidence type="ECO:0000313" key="9">
    <source>
        <dbReference type="EMBL" id="GLY86897.1"/>
    </source>
</evidence>
<feature type="region of interest" description="Disordered" evidence="6">
    <location>
        <begin position="419"/>
        <end position="448"/>
    </location>
</feature>
<feature type="region of interest" description="Disordered" evidence="6">
    <location>
        <begin position="359"/>
        <end position="399"/>
    </location>
</feature>
<dbReference type="InterPro" id="IPR000719">
    <property type="entry name" value="Prot_kinase_dom"/>
</dbReference>
<organism evidence="9 10">
    <name type="scientific">Actinoallomurus iriomotensis</name>
    <dbReference type="NCBI Taxonomy" id="478107"/>
    <lineage>
        <taxon>Bacteria</taxon>
        <taxon>Bacillati</taxon>
        <taxon>Actinomycetota</taxon>
        <taxon>Actinomycetes</taxon>
        <taxon>Streptosporangiales</taxon>
        <taxon>Thermomonosporaceae</taxon>
        <taxon>Actinoallomurus</taxon>
    </lineage>
</organism>
<proteinExistence type="predicted"/>
<dbReference type="Gene3D" id="1.10.510.10">
    <property type="entry name" value="Transferase(Phosphotransferase) domain 1"/>
    <property type="match status" value="1"/>
</dbReference>
<dbReference type="SUPFAM" id="SSF56112">
    <property type="entry name" value="Protein kinase-like (PK-like)"/>
    <property type="match status" value="1"/>
</dbReference>
<dbReference type="AlphaFoldDB" id="A0A9W6S730"/>
<dbReference type="CDD" id="cd14014">
    <property type="entry name" value="STKc_PknB_like"/>
    <property type="match status" value="1"/>
</dbReference>
<evidence type="ECO:0000256" key="2">
    <source>
        <dbReference type="ARBA" id="ARBA00022741"/>
    </source>
</evidence>
<evidence type="ECO:0000256" key="5">
    <source>
        <dbReference type="PROSITE-ProRule" id="PRU10141"/>
    </source>
</evidence>
<evidence type="ECO:0000259" key="8">
    <source>
        <dbReference type="PROSITE" id="PS50011"/>
    </source>
</evidence>
<dbReference type="SMART" id="SM00220">
    <property type="entry name" value="S_TKc"/>
    <property type="match status" value="1"/>
</dbReference>
<reference evidence="9" key="1">
    <citation type="submission" date="2023-03" db="EMBL/GenBank/DDBJ databases">
        <title>Actinoallomurus iriomotensis NBRC 103684.</title>
        <authorList>
            <person name="Ichikawa N."/>
            <person name="Sato H."/>
            <person name="Tonouchi N."/>
        </authorList>
    </citation>
    <scope>NUCLEOTIDE SEQUENCE</scope>
    <source>
        <strain evidence="9">NBRC 103684</strain>
    </source>
</reference>
<evidence type="ECO:0000313" key="10">
    <source>
        <dbReference type="Proteomes" id="UP001165074"/>
    </source>
</evidence>
<keyword evidence="2 5" id="KW-0547">Nucleotide-binding</keyword>
<dbReference type="InterPro" id="IPR011009">
    <property type="entry name" value="Kinase-like_dom_sf"/>
</dbReference>
<dbReference type="GO" id="GO:0004674">
    <property type="term" value="F:protein serine/threonine kinase activity"/>
    <property type="evidence" value="ECO:0007669"/>
    <property type="project" value="TreeGrafter"/>
</dbReference>
<dbReference type="EMBL" id="BSTK01000007">
    <property type="protein sequence ID" value="GLY86897.1"/>
    <property type="molecule type" value="Genomic_DNA"/>
</dbReference>
<dbReference type="Gene3D" id="3.30.200.20">
    <property type="entry name" value="Phosphorylase Kinase, domain 1"/>
    <property type="match status" value="1"/>
</dbReference>